<feature type="transmembrane region" description="Helical" evidence="5">
    <location>
        <begin position="195"/>
        <end position="223"/>
    </location>
</feature>
<feature type="domain" description="O-antigen ligase-related" evidence="6">
    <location>
        <begin position="194"/>
        <end position="332"/>
    </location>
</feature>
<comment type="subcellular location">
    <subcellularLocation>
        <location evidence="1">Membrane</location>
        <topology evidence="1">Multi-pass membrane protein</topology>
    </subcellularLocation>
</comment>
<dbReference type="GO" id="GO:0016020">
    <property type="term" value="C:membrane"/>
    <property type="evidence" value="ECO:0007669"/>
    <property type="project" value="UniProtKB-SubCell"/>
</dbReference>
<reference evidence="7 8" key="1">
    <citation type="journal article" date="2019" name="Environ. Microbiol.">
        <title>An active ?-lactamase is a part of an orchestrated cell wall stress resistance network of Bacillus subtilis and related rhizosphere species.</title>
        <authorList>
            <person name="Bucher T."/>
            <person name="Keren-Paz A."/>
            <person name="Hausser J."/>
            <person name="Olender T."/>
            <person name="Cytryn E."/>
            <person name="Kolodkin-Gal I."/>
        </authorList>
    </citation>
    <scope>NUCLEOTIDE SEQUENCE [LARGE SCALE GENOMIC DNA]</scope>
    <source>
        <strain evidence="7 8">I186</strain>
    </source>
</reference>
<feature type="transmembrane region" description="Helical" evidence="5">
    <location>
        <begin position="83"/>
        <end position="104"/>
    </location>
</feature>
<feature type="transmembrane region" description="Helical" evidence="5">
    <location>
        <begin position="285"/>
        <end position="305"/>
    </location>
</feature>
<evidence type="ECO:0000256" key="3">
    <source>
        <dbReference type="ARBA" id="ARBA00022989"/>
    </source>
</evidence>
<protein>
    <submittedName>
        <fullName evidence="7">O-antigen ligase family protein</fullName>
    </submittedName>
</protein>
<feature type="transmembrane region" description="Helical" evidence="5">
    <location>
        <begin position="161"/>
        <end position="183"/>
    </location>
</feature>
<dbReference type="Pfam" id="PF04932">
    <property type="entry name" value="Wzy_C"/>
    <property type="match status" value="1"/>
</dbReference>
<gene>
    <name evidence="7" type="ORF">FC701_10440</name>
</gene>
<feature type="transmembrane region" description="Helical" evidence="5">
    <location>
        <begin position="229"/>
        <end position="248"/>
    </location>
</feature>
<evidence type="ECO:0000259" key="6">
    <source>
        <dbReference type="Pfam" id="PF04932"/>
    </source>
</evidence>
<keyword evidence="2 5" id="KW-0812">Transmembrane</keyword>
<evidence type="ECO:0000256" key="4">
    <source>
        <dbReference type="ARBA" id="ARBA00023136"/>
    </source>
</evidence>
<dbReference type="InterPro" id="IPR051533">
    <property type="entry name" value="WaaL-like"/>
</dbReference>
<evidence type="ECO:0000313" key="8">
    <source>
        <dbReference type="Proteomes" id="UP000305524"/>
    </source>
</evidence>
<feature type="transmembrane region" description="Helical" evidence="5">
    <location>
        <begin position="325"/>
        <end position="344"/>
    </location>
</feature>
<accession>A0A4U3ADS3</accession>
<sequence length="404" mass="46386">MKVVDKKRSTVLLFLLVFSVMLGRYSLDIGFALKPYMIFIAFVLIFSLNRFYLHKLYSYEIIMLLFYLYYSSTAIIAKFPNASFRMILGVIIIFGSYFMFKFILDGYSINEIQLSIASAGILFNLISIILYLIGIVSLNFHLVGNQIEVYGLLMDRNSPRLVGLLSDPNIFVFYNMLFVCFYLHNLEGLKNKVGLMLAVTTCLLTFSRGAFLALFFVGIIYVLTSKPKVLFKLSFITLLITPIIFYIVENWFSIDLVSIILERASSTTSDGGSGRLDLWSRGLGYMLDSPIFGIGAFNFPQYNLYFYGKEMYMHNTFLEVLTESGLIGIMLYTIFCISIIFTVLKNSLYKKYPYLLTTLVGYFILMMTLSVIINEAFFLYLAILWKCLKVENIDSKNNNKPIIK</sequence>
<keyword evidence="4 5" id="KW-0472">Membrane</keyword>
<feature type="transmembrane region" description="Helical" evidence="5">
    <location>
        <begin position="116"/>
        <end position="141"/>
    </location>
</feature>
<feature type="transmembrane region" description="Helical" evidence="5">
    <location>
        <begin position="59"/>
        <end position="77"/>
    </location>
</feature>
<feature type="transmembrane region" description="Helical" evidence="5">
    <location>
        <begin position="356"/>
        <end position="385"/>
    </location>
</feature>
<dbReference type="AlphaFoldDB" id="A0A4U3ADS3"/>
<proteinExistence type="predicted"/>
<dbReference type="RefSeq" id="WP_137057540.1">
    <property type="nucleotide sequence ID" value="NZ_SZOD01000209.1"/>
</dbReference>
<dbReference type="GO" id="GO:0016874">
    <property type="term" value="F:ligase activity"/>
    <property type="evidence" value="ECO:0007669"/>
    <property type="project" value="UniProtKB-KW"/>
</dbReference>
<evidence type="ECO:0000256" key="2">
    <source>
        <dbReference type="ARBA" id="ARBA00022692"/>
    </source>
</evidence>
<dbReference type="PANTHER" id="PTHR37422:SF17">
    <property type="entry name" value="O-ANTIGEN LIGASE"/>
    <property type="match status" value="1"/>
</dbReference>
<evidence type="ECO:0000313" key="7">
    <source>
        <dbReference type="EMBL" id="TKI85341.1"/>
    </source>
</evidence>
<organism evidence="7 8">
    <name type="scientific">Bacillus mycoides</name>
    <dbReference type="NCBI Taxonomy" id="1405"/>
    <lineage>
        <taxon>Bacteria</taxon>
        <taxon>Bacillati</taxon>
        <taxon>Bacillota</taxon>
        <taxon>Bacilli</taxon>
        <taxon>Bacillales</taxon>
        <taxon>Bacillaceae</taxon>
        <taxon>Bacillus</taxon>
        <taxon>Bacillus cereus group</taxon>
    </lineage>
</organism>
<dbReference type="InterPro" id="IPR007016">
    <property type="entry name" value="O-antigen_ligase-rel_domated"/>
</dbReference>
<comment type="caution">
    <text evidence="7">The sequence shown here is derived from an EMBL/GenBank/DDBJ whole genome shotgun (WGS) entry which is preliminary data.</text>
</comment>
<name>A0A4U3ADS3_BACMY</name>
<keyword evidence="3 5" id="KW-1133">Transmembrane helix</keyword>
<dbReference type="PANTHER" id="PTHR37422">
    <property type="entry name" value="TEICHURONIC ACID BIOSYNTHESIS PROTEIN TUAE"/>
    <property type="match status" value="1"/>
</dbReference>
<dbReference type="Proteomes" id="UP000305524">
    <property type="component" value="Unassembled WGS sequence"/>
</dbReference>
<keyword evidence="7" id="KW-0436">Ligase</keyword>
<dbReference type="EMBL" id="SZOD01000209">
    <property type="protein sequence ID" value="TKI85341.1"/>
    <property type="molecule type" value="Genomic_DNA"/>
</dbReference>
<evidence type="ECO:0000256" key="1">
    <source>
        <dbReference type="ARBA" id="ARBA00004141"/>
    </source>
</evidence>
<evidence type="ECO:0000256" key="5">
    <source>
        <dbReference type="SAM" id="Phobius"/>
    </source>
</evidence>